<gene>
    <name evidence="1" type="ORF">LTSEADE_0562</name>
</gene>
<dbReference type="AlphaFoldDB" id="A0A6C8GSH4"/>
<reference evidence="1 2" key="1">
    <citation type="journal article" date="2011" name="BMC Genomics">
        <title>Genome sequencing reveals diversification of virulence factor content and possible host adaptation in distinct subpopulations of Salmonella enterica.</title>
        <authorList>
            <person name="den Bakker H.C."/>
            <person name="Moreno Switt A.I."/>
            <person name="Govoni G."/>
            <person name="Cummings C.A."/>
            <person name="Ranieri M.L."/>
            <person name="Degoricija L."/>
            <person name="Hoelzer K."/>
            <person name="Rodriguez-Rivera L.D."/>
            <person name="Brown S."/>
            <person name="Bolchacova E."/>
            <person name="Furtado M.R."/>
            <person name="Wiedmann M."/>
        </authorList>
    </citation>
    <scope>NUCLEOTIDE SEQUENCE [LARGE SCALE GENOMIC DNA]</scope>
    <source>
        <strain evidence="1 2">A4-669</strain>
    </source>
</reference>
<name>A0A6C8GSH4_SALET</name>
<organism evidence="1 2">
    <name type="scientific">Salmonella enterica subsp. enterica serovar Adelaide str. A4-669</name>
    <dbReference type="NCBI Taxonomy" id="913063"/>
    <lineage>
        <taxon>Bacteria</taxon>
        <taxon>Pseudomonadati</taxon>
        <taxon>Pseudomonadota</taxon>
        <taxon>Gammaproteobacteria</taxon>
        <taxon>Enterobacterales</taxon>
        <taxon>Enterobacteriaceae</taxon>
        <taxon>Salmonella</taxon>
    </lineage>
</organism>
<accession>A0A6C8GSH4</accession>
<evidence type="ECO:0000313" key="1">
    <source>
        <dbReference type="EMBL" id="EHC41036.1"/>
    </source>
</evidence>
<proteinExistence type="predicted"/>
<sequence>MKTTPVGKKHRQPLEGWPSVEDLFVFVTVARNGNKPI</sequence>
<dbReference type="EMBL" id="AFCI01000209">
    <property type="protein sequence ID" value="EHC41036.1"/>
    <property type="molecule type" value="Genomic_DNA"/>
</dbReference>
<protein>
    <submittedName>
        <fullName evidence="1">LysR family transcriptional regulator</fullName>
    </submittedName>
</protein>
<evidence type="ECO:0000313" key="2">
    <source>
        <dbReference type="Proteomes" id="UP000004906"/>
    </source>
</evidence>
<comment type="caution">
    <text evidence="1">The sequence shown here is derived from an EMBL/GenBank/DDBJ whole genome shotgun (WGS) entry which is preliminary data.</text>
</comment>
<dbReference type="Proteomes" id="UP000004906">
    <property type="component" value="Unassembled WGS sequence"/>
</dbReference>